<comment type="caution">
    <text evidence="2">The sequence shown here is derived from an EMBL/GenBank/DDBJ whole genome shotgun (WGS) entry which is preliminary data.</text>
</comment>
<sequence>MDVRAPRAAPTGSDWRCRGRFSFFPRRSSFRSGARRL</sequence>
<evidence type="ECO:0000313" key="3">
    <source>
        <dbReference type="EMBL" id="RPM13458.1"/>
    </source>
</evidence>
<accession>A0A2V3H812</accession>
<organism evidence="2 5">
    <name type="scientific">Pseudomonas aeruginosa</name>
    <dbReference type="NCBI Taxonomy" id="287"/>
    <lineage>
        <taxon>Bacteria</taxon>
        <taxon>Pseudomonadati</taxon>
        <taxon>Pseudomonadota</taxon>
        <taxon>Gammaproteobacteria</taxon>
        <taxon>Pseudomonadales</taxon>
        <taxon>Pseudomonadaceae</taxon>
        <taxon>Pseudomonas</taxon>
    </lineage>
</organism>
<reference evidence="1 4" key="1">
    <citation type="submission" date="2017-05" db="EMBL/GenBank/DDBJ databases">
        <authorList>
            <person name="Song R."/>
            <person name="Chenine A.L."/>
            <person name="Ruprecht R.M."/>
        </authorList>
    </citation>
    <scope>NUCLEOTIDE SEQUENCE [LARGE SCALE GENOMIC DNA]</scope>
    <source>
        <strain evidence="1 4">S567_C10_BS</strain>
    </source>
</reference>
<evidence type="ECO:0000313" key="4">
    <source>
        <dbReference type="Proteomes" id="UP000194857"/>
    </source>
</evidence>
<protein>
    <submittedName>
        <fullName evidence="2">Glycosyl hydrolase</fullName>
    </submittedName>
</protein>
<reference evidence="3 6" key="2">
    <citation type="submission" date="2017-08" db="EMBL/GenBank/DDBJ databases">
        <authorList>
            <person name="Feschi L."/>
            <person name="Jeukens J."/>
            <person name="Emond-Rheault J.-G."/>
            <person name="Kukavica-Ibrulj I."/>
            <person name="Boyle B."/>
            <person name="Levesque R.C."/>
        </authorList>
    </citation>
    <scope>NUCLEOTIDE SEQUENCE [LARGE SCALE GENOMIC DNA]</scope>
    <source>
        <strain evidence="3 6">PA-W36</strain>
    </source>
</reference>
<keyword evidence="2" id="KW-0378">Hydrolase</keyword>
<name>A0A2V3H812_PSEAI</name>
<reference evidence="3 6" key="4">
    <citation type="submission" date="2019-01" db="EMBL/GenBank/DDBJ databases">
        <title>The Pseudomonas aeruginosa pan-genome provides new insights on its population structure, horizontal gene transfer and pathogenicity.</title>
        <authorList>
            <person name="Freschi L."/>
            <person name="Vincent A.T."/>
            <person name="Jeukens J."/>
            <person name="Emond-Rheault J.-G."/>
            <person name="Kukavica-Ibrulj I."/>
            <person name="Dupont M.-J."/>
            <person name="Charette S.J."/>
            <person name="Boyle B."/>
            <person name="Levesque R.C."/>
        </authorList>
    </citation>
    <scope>NUCLEOTIDE SEQUENCE [LARGE SCALE GENOMIC DNA]</scope>
    <source>
        <strain evidence="3 6">PA-W36</strain>
    </source>
</reference>
<dbReference type="KEGG" id="paeb:NCGM1900_4320"/>
<dbReference type="EMBL" id="QORE01001055">
    <property type="protein sequence ID" value="RCI72180.1"/>
    <property type="molecule type" value="Genomic_DNA"/>
</dbReference>
<dbReference type="AlphaFoldDB" id="A0A2V3H812"/>
<proteinExistence type="predicted"/>
<evidence type="ECO:0000313" key="6">
    <source>
        <dbReference type="Proteomes" id="UP000284767"/>
    </source>
</evidence>
<evidence type="ECO:0000313" key="5">
    <source>
        <dbReference type="Proteomes" id="UP000253594"/>
    </source>
</evidence>
<dbReference type="Proteomes" id="UP000253594">
    <property type="component" value="Unassembled WGS sequence"/>
</dbReference>
<reference evidence="2 5" key="3">
    <citation type="submission" date="2018-07" db="EMBL/GenBank/DDBJ databases">
        <title>Mechanisms of high-level aminoglycoside resistance among Gram-negative pathogens in Brazil.</title>
        <authorList>
            <person name="Ballaben A.S."/>
            <person name="Darini A.L.C."/>
            <person name="Doi Y."/>
        </authorList>
    </citation>
    <scope>NUCLEOTIDE SEQUENCE [LARGE SCALE GENOMIC DNA]</scope>
    <source>
        <strain evidence="2 5">B2-305</strain>
    </source>
</reference>
<dbReference type="GO" id="GO:0016787">
    <property type="term" value="F:hydrolase activity"/>
    <property type="evidence" value="ECO:0007669"/>
    <property type="project" value="UniProtKB-KW"/>
</dbReference>
<dbReference type="Proteomes" id="UP000194857">
    <property type="component" value="Unassembled WGS sequence"/>
</dbReference>
<evidence type="ECO:0000313" key="2">
    <source>
        <dbReference type="EMBL" id="RCI72180.1"/>
    </source>
</evidence>
<evidence type="ECO:0000313" key="1">
    <source>
        <dbReference type="EMBL" id="OTI57955.1"/>
    </source>
</evidence>
<dbReference type="Proteomes" id="UP000284767">
    <property type="component" value="Unassembled WGS sequence"/>
</dbReference>
<gene>
    <name evidence="1" type="ORF">CAZ10_25115</name>
    <name evidence="2" type="ORF">DT376_25135</name>
    <name evidence="3" type="ORF">IPC1295_17825</name>
</gene>
<dbReference type="EMBL" id="NFFZ01000015">
    <property type="protein sequence ID" value="OTI57955.1"/>
    <property type="molecule type" value="Genomic_DNA"/>
</dbReference>
<dbReference type="EMBL" id="NSNE01000010">
    <property type="protein sequence ID" value="RPM13458.1"/>
    <property type="molecule type" value="Genomic_DNA"/>
</dbReference>